<dbReference type="InterPro" id="IPR037396">
    <property type="entry name" value="FMN_HAD"/>
</dbReference>
<evidence type="ECO:0000256" key="4">
    <source>
        <dbReference type="ARBA" id="ARBA00023002"/>
    </source>
</evidence>
<reference evidence="7" key="2">
    <citation type="submission" date="2023-07" db="EMBL/GenBank/DDBJ databases">
        <authorList>
            <person name="Shen H."/>
        </authorList>
    </citation>
    <scope>NUCLEOTIDE SEQUENCE</scope>
    <source>
        <strain evidence="7">TNR-22</strain>
    </source>
</reference>
<dbReference type="PROSITE" id="PS00557">
    <property type="entry name" value="FMN_HYDROXY_ACID_DH_1"/>
    <property type="match status" value="1"/>
</dbReference>
<dbReference type="Pfam" id="PF01070">
    <property type="entry name" value="FMN_dh"/>
    <property type="match status" value="1"/>
</dbReference>
<gene>
    <name evidence="7" type="ORF">Q4481_00545</name>
</gene>
<dbReference type="NCBIfam" id="NF008398">
    <property type="entry name" value="PRK11197.1"/>
    <property type="match status" value="1"/>
</dbReference>
<comment type="cofactor">
    <cofactor evidence="1">
        <name>FMN</name>
        <dbReference type="ChEBI" id="CHEBI:58210"/>
    </cofactor>
</comment>
<evidence type="ECO:0000256" key="3">
    <source>
        <dbReference type="ARBA" id="ARBA00022643"/>
    </source>
</evidence>
<dbReference type="Proteomes" id="UP001174932">
    <property type="component" value="Unassembled WGS sequence"/>
</dbReference>
<evidence type="ECO:0000256" key="1">
    <source>
        <dbReference type="ARBA" id="ARBA00001917"/>
    </source>
</evidence>
<comment type="similarity">
    <text evidence="5">Belongs to the FMN-dependent alpha-hydroxy acid dehydrogenase family.</text>
</comment>
<evidence type="ECO:0000259" key="6">
    <source>
        <dbReference type="PROSITE" id="PS51349"/>
    </source>
</evidence>
<dbReference type="InterPro" id="IPR008259">
    <property type="entry name" value="FMN_hydac_DH_AS"/>
</dbReference>
<dbReference type="PANTHER" id="PTHR10578:SF107">
    <property type="entry name" value="2-HYDROXYACID OXIDASE 1"/>
    <property type="match status" value="1"/>
</dbReference>
<sequence length="380" mass="41663">MSLDSILTIAEMKEKARRSVPKMFFDYADSGAWTESTYRANEDDFSKIKLRQRVLVDMTGRSLETTMIGQKVAMPVALAPTGLTGMQHADGEMLAAKAAEAFGVPFTLSTMSICSIEDVASVTKKPFWFQLYVMKDREFVENLINRAKAAKCSALVLTLDLQILGQRHKDLRNGLSAPPKFTPKHIWQMATRPFWCLEMLKTQRRTFRNIAGHAKNVSDLSSLSAWTAEQFDPQLSWKDVAWIKEKWGGPLILKGILDADDARAAADSGADAIIVSNHGGRQLDGAHSSIAMLPKIVEAVGDRIEVHLDGGIRSGQDILKAVALGARGTYIGRPFLYGLGAGGQAGVTRVLEILKKEMDITMALCGKRLITEVDRGIIAA</sequence>
<keyword evidence="4 7" id="KW-0560">Oxidoreductase</keyword>
<dbReference type="Gene3D" id="3.20.20.70">
    <property type="entry name" value="Aldolase class I"/>
    <property type="match status" value="1"/>
</dbReference>
<dbReference type="RefSeq" id="WP_304374232.1">
    <property type="nucleotide sequence ID" value="NZ_JAUOZU010000001.1"/>
</dbReference>
<keyword evidence="3" id="KW-0288">FMN</keyword>
<dbReference type="CDD" id="cd02809">
    <property type="entry name" value="alpha_hydroxyacid_oxid_FMN"/>
    <property type="match status" value="1"/>
</dbReference>
<proteinExistence type="inferred from homology"/>
<dbReference type="PIRSF" id="PIRSF000138">
    <property type="entry name" value="Al-hdrx_acd_dh"/>
    <property type="match status" value="1"/>
</dbReference>
<reference evidence="7" key="1">
    <citation type="journal article" date="2015" name="Int. J. Syst. Evol. Microbiol.">
        <title>Rhizobium alvei sp. nov., isolated from a freshwater river.</title>
        <authorList>
            <person name="Sheu S.Y."/>
            <person name="Huang H.W."/>
            <person name="Young C.C."/>
            <person name="Chen W.M."/>
        </authorList>
    </citation>
    <scope>NUCLEOTIDE SEQUENCE</scope>
    <source>
        <strain evidence="7">TNR-22</strain>
    </source>
</reference>
<accession>A0ABT8YFE0</accession>
<dbReference type="EC" id="1.-.-.-" evidence="7"/>
<dbReference type="GO" id="GO:0016491">
    <property type="term" value="F:oxidoreductase activity"/>
    <property type="evidence" value="ECO:0007669"/>
    <property type="project" value="UniProtKB-KW"/>
</dbReference>
<evidence type="ECO:0000313" key="7">
    <source>
        <dbReference type="EMBL" id="MDO6962420.1"/>
    </source>
</evidence>
<dbReference type="EMBL" id="JAUOZU010000001">
    <property type="protein sequence ID" value="MDO6962420.1"/>
    <property type="molecule type" value="Genomic_DNA"/>
</dbReference>
<organism evidence="7 8">
    <name type="scientific">Rhizobium alvei</name>
    <dbReference type="NCBI Taxonomy" id="1132659"/>
    <lineage>
        <taxon>Bacteria</taxon>
        <taxon>Pseudomonadati</taxon>
        <taxon>Pseudomonadota</taxon>
        <taxon>Alphaproteobacteria</taxon>
        <taxon>Hyphomicrobiales</taxon>
        <taxon>Rhizobiaceae</taxon>
        <taxon>Rhizobium/Agrobacterium group</taxon>
        <taxon>Rhizobium</taxon>
    </lineage>
</organism>
<feature type="domain" description="FMN hydroxy acid dehydrogenase" evidence="6">
    <location>
        <begin position="1"/>
        <end position="380"/>
    </location>
</feature>
<dbReference type="InterPro" id="IPR012133">
    <property type="entry name" value="Alpha-hydoxy_acid_DH_FMN"/>
</dbReference>
<comment type="caution">
    <text evidence="7">The sequence shown here is derived from an EMBL/GenBank/DDBJ whole genome shotgun (WGS) entry which is preliminary data.</text>
</comment>
<dbReference type="PANTHER" id="PTHR10578">
    <property type="entry name" value="S -2-HYDROXY-ACID OXIDASE-RELATED"/>
    <property type="match status" value="1"/>
</dbReference>
<protein>
    <submittedName>
        <fullName evidence="7">Alpha-hydroxy acid oxidase</fullName>
        <ecNumber evidence="7">1.-.-.-</ecNumber>
    </submittedName>
</protein>
<dbReference type="SUPFAM" id="SSF51395">
    <property type="entry name" value="FMN-linked oxidoreductases"/>
    <property type="match status" value="1"/>
</dbReference>
<dbReference type="InterPro" id="IPR013785">
    <property type="entry name" value="Aldolase_TIM"/>
</dbReference>
<evidence type="ECO:0000256" key="2">
    <source>
        <dbReference type="ARBA" id="ARBA00022630"/>
    </source>
</evidence>
<dbReference type="PROSITE" id="PS51349">
    <property type="entry name" value="FMN_HYDROXY_ACID_DH_2"/>
    <property type="match status" value="1"/>
</dbReference>
<keyword evidence="2" id="KW-0285">Flavoprotein</keyword>
<name>A0ABT8YFE0_9HYPH</name>
<evidence type="ECO:0000256" key="5">
    <source>
        <dbReference type="ARBA" id="ARBA00024042"/>
    </source>
</evidence>
<dbReference type="InterPro" id="IPR000262">
    <property type="entry name" value="FMN-dep_DH"/>
</dbReference>
<keyword evidence="8" id="KW-1185">Reference proteome</keyword>
<evidence type="ECO:0000313" key="8">
    <source>
        <dbReference type="Proteomes" id="UP001174932"/>
    </source>
</evidence>